<gene>
    <name evidence="2" type="ORF">COB20_10960</name>
</gene>
<dbReference type="EMBL" id="NVUL01000059">
    <property type="protein sequence ID" value="PCI76296.1"/>
    <property type="molecule type" value="Genomic_DNA"/>
</dbReference>
<sequence>MNLSRFSVFILMISFPLGFAFAASADCDSNGDTQFICGPVSPEDLMPIAGTPWVIVSSMEDEGYLSVAHSENYSTAVVFPSAAATIEHDSETYPDCPNPPGNLFRPHGLSLAVGSDGSHTLYVVAHGERESVEIFDVDSTAVVPKLTWVGCVIAPAGVGLNSVAALPDGGFTATNFNIAAGNLWEWHTANGWIEVPGSQMPGPNGLVISTDGRWYYIGGWAEKSLVRLSRGQTPVIRESVEVGFHVDNVRWAADGSLLAAGQYSETMAAVGGCLSGAGCAGVSTRVARIETDTLTVQQLLDYPSDDILILGTVAIEVGEEIWVGAIAGGNKIGRFPL</sequence>
<dbReference type="InterPro" id="IPR011042">
    <property type="entry name" value="6-blade_b-propeller_TolB-like"/>
</dbReference>
<dbReference type="Proteomes" id="UP000218767">
    <property type="component" value="Unassembled WGS sequence"/>
</dbReference>
<name>A0A2A4X1B6_9GAMM</name>
<comment type="caution">
    <text evidence="2">The sequence shown here is derived from an EMBL/GenBank/DDBJ whole genome shotgun (WGS) entry which is preliminary data.</text>
</comment>
<feature type="signal peptide" evidence="1">
    <location>
        <begin position="1"/>
        <end position="22"/>
    </location>
</feature>
<evidence type="ECO:0000313" key="3">
    <source>
        <dbReference type="Proteomes" id="UP000218767"/>
    </source>
</evidence>
<dbReference type="PANTHER" id="PTHR11799:SF12">
    <property type="entry name" value="PARAOXONASE-RELATED"/>
    <property type="match status" value="1"/>
</dbReference>
<dbReference type="SUPFAM" id="SSF63829">
    <property type="entry name" value="Calcium-dependent phosphotriesterase"/>
    <property type="match status" value="1"/>
</dbReference>
<accession>A0A2A4X1B6</accession>
<keyword evidence="1" id="KW-0732">Signal</keyword>
<dbReference type="InterPro" id="IPR051288">
    <property type="entry name" value="Serum_paraoxonase/arylesterase"/>
</dbReference>
<dbReference type="Gene3D" id="2.120.10.30">
    <property type="entry name" value="TolB, C-terminal domain"/>
    <property type="match status" value="1"/>
</dbReference>
<evidence type="ECO:0008006" key="4">
    <source>
        <dbReference type="Google" id="ProtNLM"/>
    </source>
</evidence>
<evidence type="ECO:0000313" key="2">
    <source>
        <dbReference type="EMBL" id="PCI76296.1"/>
    </source>
</evidence>
<organism evidence="2 3">
    <name type="scientific">SAR86 cluster bacterium</name>
    <dbReference type="NCBI Taxonomy" id="2030880"/>
    <lineage>
        <taxon>Bacteria</taxon>
        <taxon>Pseudomonadati</taxon>
        <taxon>Pseudomonadota</taxon>
        <taxon>Gammaproteobacteria</taxon>
        <taxon>SAR86 cluster</taxon>
    </lineage>
</organism>
<protein>
    <recommendedName>
        <fullName evidence="4">SMP-30/Gluconolactonase/LRE-like region domain-containing protein</fullName>
    </recommendedName>
</protein>
<dbReference type="PANTHER" id="PTHR11799">
    <property type="entry name" value="PARAOXONASE"/>
    <property type="match status" value="1"/>
</dbReference>
<feature type="chain" id="PRO_5012878937" description="SMP-30/Gluconolactonase/LRE-like region domain-containing protein" evidence="1">
    <location>
        <begin position="23"/>
        <end position="337"/>
    </location>
</feature>
<dbReference type="AlphaFoldDB" id="A0A2A4X1B6"/>
<evidence type="ECO:0000256" key="1">
    <source>
        <dbReference type="SAM" id="SignalP"/>
    </source>
</evidence>
<proteinExistence type="predicted"/>
<reference evidence="3" key="1">
    <citation type="submission" date="2017-08" db="EMBL/GenBank/DDBJ databases">
        <title>A dynamic microbial community with high functional redundancy inhabits the cold, oxic subseafloor aquifer.</title>
        <authorList>
            <person name="Tully B.J."/>
            <person name="Wheat C.G."/>
            <person name="Glazer B.T."/>
            <person name="Huber J.A."/>
        </authorList>
    </citation>
    <scope>NUCLEOTIDE SEQUENCE [LARGE SCALE GENOMIC DNA]</scope>
</reference>